<name>A0A0F9MVN6_9ZZZZ</name>
<reference evidence="1" key="1">
    <citation type="journal article" date="2015" name="Nature">
        <title>Complex archaea that bridge the gap between prokaryotes and eukaryotes.</title>
        <authorList>
            <person name="Spang A."/>
            <person name="Saw J.H."/>
            <person name="Jorgensen S.L."/>
            <person name="Zaremba-Niedzwiedzka K."/>
            <person name="Martijn J."/>
            <person name="Lind A.E."/>
            <person name="van Eijk R."/>
            <person name="Schleper C."/>
            <person name="Guy L."/>
            <person name="Ettema T.J."/>
        </authorList>
    </citation>
    <scope>NUCLEOTIDE SEQUENCE</scope>
</reference>
<organism evidence="1">
    <name type="scientific">marine sediment metagenome</name>
    <dbReference type="NCBI Taxonomy" id="412755"/>
    <lineage>
        <taxon>unclassified sequences</taxon>
        <taxon>metagenomes</taxon>
        <taxon>ecological metagenomes</taxon>
    </lineage>
</organism>
<protein>
    <submittedName>
        <fullName evidence="1">Uncharacterized protein</fullName>
    </submittedName>
</protein>
<dbReference type="EMBL" id="LAZR01004305">
    <property type="protein sequence ID" value="KKN09809.1"/>
    <property type="molecule type" value="Genomic_DNA"/>
</dbReference>
<gene>
    <name evidence="1" type="ORF">LCGC14_1042820</name>
</gene>
<evidence type="ECO:0000313" key="1">
    <source>
        <dbReference type="EMBL" id="KKN09809.1"/>
    </source>
</evidence>
<proteinExistence type="predicted"/>
<dbReference type="AlphaFoldDB" id="A0A0F9MVN6"/>
<sequence>MPDKPEKHAVFSDRMKNWFNAFQGARDELARLDEIYTNETVSGAHADFVDTPNASKQEHIDGIVFMRGLVDFVKGGVVPTLDRREFLNRVLSPATPIGPAAAAAIDKILRLP</sequence>
<accession>A0A0F9MVN6</accession>
<comment type="caution">
    <text evidence="1">The sequence shown here is derived from an EMBL/GenBank/DDBJ whole genome shotgun (WGS) entry which is preliminary data.</text>
</comment>